<accession>A0AAV7A0U3</accession>
<organism evidence="2 3">
    <name type="scientific">Engystomops pustulosus</name>
    <name type="common">Tungara frog</name>
    <name type="synonym">Physalaemus pustulosus</name>
    <dbReference type="NCBI Taxonomy" id="76066"/>
    <lineage>
        <taxon>Eukaryota</taxon>
        <taxon>Metazoa</taxon>
        <taxon>Chordata</taxon>
        <taxon>Craniata</taxon>
        <taxon>Vertebrata</taxon>
        <taxon>Euteleostomi</taxon>
        <taxon>Amphibia</taxon>
        <taxon>Batrachia</taxon>
        <taxon>Anura</taxon>
        <taxon>Neobatrachia</taxon>
        <taxon>Hyloidea</taxon>
        <taxon>Leptodactylidae</taxon>
        <taxon>Leiuperinae</taxon>
        <taxon>Engystomops</taxon>
    </lineage>
</organism>
<dbReference type="AlphaFoldDB" id="A0AAV7A0U3"/>
<reference evidence="2" key="1">
    <citation type="thesis" date="2020" institute="ProQuest LLC" country="789 East Eisenhower Parkway, Ann Arbor, MI, USA">
        <title>Comparative Genomics and Chromosome Evolution.</title>
        <authorList>
            <person name="Mudd A.B."/>
        </authorList>
    </citation>
    <scope>NUCLEOTIDE SEQUENCE</scope>
    <source>
        <strain evidence="2">237g6f4</strain>
        <tissue evidence="2">Blood</tissue>
    </source>
</reference>
<sequence>MPPFSLTNFATLLFTFTLHLFNADTDTAFLQDSRRMISDHTIIIPGCISHKQSKSLFIFLIRGHIGNFPISFPQHATSTHAVGPIYENIPEA</sequence>
<comment type="caution">
    <text evidence="2">The sequence shown here is derived from an EMBL/GenBank/DDBJ whole genome shotgun (WGS) entry which is preliminary data.</text>
</comment>
<name>A0AAV7A0U3_ENGPU</name>
<gene>
    <name evidence="2" type="ORF">GDO81_003270</name>
</gene>
<feature type="chain" id="PRO_5043619421" description="Secreted protein" evidence="1">
    <location>
        <begin position="24"/>
        <end position="92"/>
    </location>
</feature>
<protein>
    <recommendedName>
        <fullName evidence="4">Secreted protein</fullName>
    </recommendedName>
</protein>
<dbReference type="Proteomes" id="UP000824782">
    <property type="component" value="Unassembled WGS sequence"/>
</dbReference>
<evidence type="ECO:0000313" key="3">
    <source>
        <dbReference type="Proteomes" id="UP000824782"/>
    </source>
</evidence>
<evidence type="ECO:0000313" key="2">
    <source>
        <dbReference type="EMBL" id="KAG8553100.1"/>
    </source>
</evidence>
<keyword evidence="1" id="KW-0732">Signal</keyword>
<dbReference type="EMBL" id="WNYA01000010">
    <property type="protein sequence ID" value="KAG8553100.1"/>
    <property type="molecule type" value="Genomic_DNA"/>
</dbReference>
<keyword evidence="3" id="KW-1185">Reference proteome</keyword>
<proteinExistence type="predicted"/>
<evidence type="ECO:0008006" key="4">
    <source>
        <dbReference type="Google" id="ProtNLM"/>
    </source>
</evidence>
<feature type="signal peptide" evidence="1">
    <location>
        <begin position="1"/>
        <end position="23"/>
    </location>
</feature>
<evidence type="ECO:0000256" key="1">
    <source>
        <dbReference type="SAM" id="SignalP"/>
    </source>
</evidence>